<dbReference type="RefSeq" id="XP_065653137.1">
    <property type="nucleotide sequence ID" value="XM_065797065.1"/>
</dbReference>
<evidence type="ECO:0000313" key="4">
    <source>
        <dbReference type="RefSeq" id="XP_065653137.1"/>
    </source>
</evidence>
<keyword evidence="2" id="KW-0732">Signal</keyword>
<dbReference type="Proteomes" id="UP001652625">
    <property type="component" value="Chromosome 05"/>
</dbReference>
<organism evidence="3 4">
    <name type="scientific">Hydra vulgaris</name>
    <name type="common">Hydra</name>
    <name type="synonym">Hydra attenuata</name>
    <dbReference type="NCBI Taxonomy" id="6087"/>
    <lineage>
        <taxon>Eukaryota</taxon>
        <taxon>Metazoa</taxon>
        <taxon>Cnidaria</taxon>
        <taxon>Hydrozoa</taxon>
        <taxon>Hydroidolina</taxon>
        <taxon>Anthoathecata</taxon>
        <taxon>Aplanulata</taxon>
        <taxon>Hydridae</taxon>
        <taxon>Hydra</taxon>
    </lineage>
</organism>
<feature type="signal peptide" evidence="2">
    <location>
        <begin position="1"/>
        <end position="17"/>
    </location>
</feature>
<dbReference type="GeneID" id="136071787"/>
<gene>
    <name evidence="4" type="primary">LOC136071787</name>
</gene>
<dbReference type="PROSITE" id="PS51257">
    <property type="entry name" value="PROKAR_LIPOPROTEIN"/>
    <property type="match status" value="1"/>
</dbReference>
<reference evidence="4" key="1">
    <citation type="submission" date="2025-08" db="UniProtKB">
        <authorList>
            <consortium name="RefSeq"/>
        </authorList>
    </citation>
    <scope>IDENTIFICATION</scope>
</reference>
<proteinExistence type="predicted"/>
<evidence type="ECO:0000256" key="1">
    <source>
        <dbReference type="SAM" id="MobiDB-lite"/>
    </source>
</evidence>
<feature type="compositionally biased region" description="Basic residues" evidence="1">
    <location>
        <begin position="154"/>
        <end position="192"/>
    </location>
</feature>
<evidence type="ECO:0000313" key="3">
    <source>
        <dbReference type="Proteomes" id="UP001652625"/>
    </source>
</evidence>
<accession>A0ABM4BVA3</accession>
<keyword evidence="3" id="KW-1185">Reference proteome</keyword>
<name>A0ABM4BVA3_HYDVU</name>
<feature type="chain" id="PRO_5045906809" evidence="2">
    <location>
        <begin position="18"/>
        <end position="775"/>
    </location>
</feature>
<sequence length="775" mass="86585">MGVKPILIFLMVTYGCCVTFGCCSKMTVKKESRVRDKRNIPYAGQTLQATYNILSHPIVAAALQKISMDAMATVASALKEVHQSEENEKKKKLMTKTLDKISNINNASLRQPMPLLHDFDDGSGSGELEGEDSEVSGSGNEADVASNIKVHNTTIKRSKVKNSAKRHHHHHHHHHHHRHHHKKHEKAKKKSSTNKEENNHKETELALKHINWEFIANNTSIVEKIAKDSHIPVKDLLQILHNGASRSDITKQAAALLNKSIETQNDLSRIYSAEEKKPEDEDKELITSKNVSLPVQLKVEKVPVKTKSLKENVKTVTNKTAALVIPKNIPDKCSSLVKQYSDGQMILMDYLKQMKICKKGEEVAKKLANTTPLQRVALATQDLIQQQAYMYALNSMRNSKQTTANEAATAEGIMDKWRLNSFGVKPAPKSNIIPNTIKLFMTQQAPVKPSEPSKVSSLLPVVVSKDNAKVNNFQKDAKSIEKPEITKRKVIPQNLALFHKINLLNGETDQSLPQTGHESLVNLPKVIPGLSTGSLISDPSSRSRQTTENVEIFNRFGFLEKKSFVPDGHKVTNLKIFSPQFFHDTLPQQNIAQRSDINEANNKEVLSQATSAFTITNPDPNSLLHLPNNMLLNPKAEPKVEVGTIKNYFIQSHPYEADMSNAMLTNKEIEKEQFLASLANPVFHDIPVDSTLTAAIQRMSNINPLDNIIKSVELQKRDLSNLAEKVLDNKKDPILKVQSDKAIERSKMSVPIVDSQQGPKLMDKIRDIGRIIATP</sequence>
<protein>
    <submittedName>
        <fullName evidence="4">Uncharacterized protein LOC136071787 isoform X1</fullName>
    </submittedName>
</protein>
<evidence type="ECO:0000256" key="2">
    <source>
        <dbReference type="SAM" id="SignalP"/>
    </source>
</evidence>
<feature type="region of interest" description="Disordered" evidence="1">
    <location>
        <begin position="109"/>
        <end position="201"/>
    </location>
</feature>